<keyword evidence="1" id="KW-0378">Hydrolase</keyword>
<gene>
    <name evidence="1" type="primary">nfo_5</name>
    <name evidence="1" type="ORF">NCTC10126_01128</name>
</gene>
<dbReference type="SUPFAM" id="SSF51658">
    <property type="entry name" value="Xylose isomerase-like"/>
    <property type="match status" value="1"/>
</dbReference>
<dbReference type="EC" id="3.1.21.2" evidence="1"/>
<dbReference type="PANTHER" id="PTHR21445">
    <property type="entry name" value="ENDONUCLEASE IV ENDODEOXYRIBONUCLEASE IV"/>
    <property type="match status" value="1"/>
</dbReference>
<accession>A0A3P8LBP3</accession>
<dbReference type="InterPro" id="IPR036237">
    <property type="entry name" value="Xyl_isomerase-like_sf"/>
</dbReference>
<dbReference type="InterPro" id="IPR001719">
    <property type="entry name" value="AP_endonuc_2"/>
</dbReference>
<dbReference type="Proteomes" id="UP000280036">
    <property type="component" value="Unassembled WGS sequence"/>
</dbReference>
<name>A0A3P8LBP3_9BACT</name>
<keyword evidence="1" id="KW-0540">Nuclease</keyword>
<dbReference type="GO" id="GO:0003906">
    <property type="term" value="F:DNA-(apurinic or apyrimidinic site) endonuclease activity"/>
    <property type="evidence" value="ECO:0007669"/>
    <property type="project" value="TreeGrafter"/>
</dbReference>
<reference evidence="1 2" key="1">
    <citation type="submission" date="2018-12" db="EMBL/GenBank/DDBJ databases">
        <authorList>
            <consortium name="Pathogen Informatics"/>
        </authorList>
    </citation>
    <scope>NUCLEOTIDE SEQUENCE [LARGE SCALE GENOMIC DNA]</scope>
    <source>
        <strain evidence="1 2">NCTC10126</strain>
    </source>
</reference>
<dbReference type="GO" id="GO:0006284">
    <property type="term" value="P:base-excision repair"/>
    <property type="evidence" value="ECO:0007669"/>
    <property type="project" value="TreeGrafter"/>
</dbReference>
<dbReference type="GO" id="GO:0003677">
    <property type="term" value="F:DNA binding"/>
    <property type="evidence" value="ECO:0007669"/>
    <property type="project" value="InterPro"/>
</dbReference>
<dbReference type="GO" id="GO:0008081">
    <property type="term" value="F:phosphoric diester hydrolase activity"/>
    <property type="evidence" value="ECO:0007669"/>
    <property type="project" value="TreeGrafter"/>
</dbReference>
<dbReference type="Gene3D" id="3.20.20.150">
    <property type="entry name" value="Divalent-metal-dependent TIM barrel enzymes"/>
    <property type="match status" value="1"/>
</dbReference>
<evidence type="ECO:0000313" key="2">
    <source>
        <dbReference type="Proteomes" id="UP000280036"/>
    </source>
</evidence>
<dbReference type="AlphaFoldDB" id="A0A3P8LBP3"/>
<protein>
    <submittedName>
        <fullName evidence="1">Putative endonuclease 4</fullName>
        <ecNumber evidence="1">3.1.21.2</ecNumber>
    </submittedName>
</protein>
<dbReference type="PANTHER" id="PTHR21445:SF0">
    <property type="entry name" value="APURINIC-APYRIMIDINIC ENDONUCLEASE"/>
    <property type="match status" value="1"/>
</dbReference>
<keyword evidence="1" id="KW-0255">Endonuclease</keyword>
<proteinExistence type="predicted"/>
<sequence length="65" mass="7597">MTQNDLNSHKDRHENIDKGFIGIETLAKFVHDPDFWYIPIILETPIPEKGPIYDQEIALLLNYKS</sequence>
<organism evidence="1 2">
    <name type="scientific">Mycoplasmopsis caviae</name>
    <dbReference type="NCBI Taxonomy" id="55603"/>
    <lineage>
        <taxon>Bacteria</taxon>
        <taxon>Bacillati</taxon>
        <taxon>Mycoplasmatota</taxon>
        <taxon>Mycoplasmoidales</taxon>
        <taxon>Metamycoplasmataceae</taxon>
        <taxon>Mycoplasmopsis</taxon>
    </lineage>
</organism>
<dbReference type="EMBL" id="UZVY01000007">
    <property type="protein sequence ID" value="VDR42601.1"/>
    <property type="molecule type" value="Genomic_DNA"/>
</dbReference>
<dbReference type="GO" id="GO:0008270">
    <property type="term" value="F:zinc ion binding"/>
    <property type="evidence" value="ECO:0007669"/>
    <property type="project" value="InterPro"/>
</dbReference>
<evidence type="ECO:0000313" key="1">
    <source>
        <dbReference type="EMBL" id="VDR42601.1"/>
    </source>
</evidence>
<dbReference type="GO" id="GO:0008833">
    <property type="term" value="F:deoxyribonuclease IV (phage-T4-induced) activity"/>
    <property type="evidence" value="ECO:0007669"/>
    <property type="project" value="UniProtKB-EC"/>
</dbReference>